<dbReference type="Pfam" id="PF13391">
    <property type="entry name" value="HNH_2"/>
    <property type="match status" value="1"/>
</dbReference>
<gene>
    <name evidence="2" type="ORF">AWW70_19250</name>
</gene>
<comment type="caution">
    <text evidence="2">The sequence shown here is derived from an EMBL/GenBank/DDBJ whole genome shotgun (WGS) entry which is preliminary data.</text>
</comment>
<dbReference type="EMBL" id="LRPH01000070">
    <property type="protein sequence ID" value="KWU59043.1"/>
    <property type="molecule type" value="Genomic_DNA"/>
</dbReference>
<sequence length="269" mass="31682">MKRIRKGDIIFNSFKERLVSILVAKEDYKVHDKPIGLEQTELWEKEGWIVNVEYYDLEIPIIYKYFIENILKLQGEKYAPFNKVGRGNTGYLFRVTLELADYLLTIVKEKNRDTWNKLSNIGSSDEETILEEIEKDLSYVLDQTEKEQVIKSRIGQSIFKKNLLKNEEKCKLCGVSDKRFLIASHIKPWSQSNHRERLDINNGLLLCPNHDALFDKGFISFGDDGRILISNSLDEALKIFLNIHDKLQIKMNEMQCQYMKWHREIEFQA</sequence>
<reference evidence="2 3" key="1">
    <citation type="submission" date="2016-01" db="EMBL/GenBank/DDBJ databases">
        <authorList>
            <person name="McClelland M."/>
            <person name="Jain A."/>
            <person name="Saraogi P."/>
            <person name="Mendelson R."/>
            <person name="Westerman R."/>
            <person name="SanMiguel P."/>
            <person name="Csonka L."/>
        </authorList>
    </citation>
    <scope>NUCLEOTIDE SEQUENCE [LARGE SCALE GENOMIC DNA]</scope>
    <source>
        <strain evidence="2 3">PE8-15</strain>
    </source>
</reference>
<organism evidence="2 3">
    <name type="scientific">Bacillus mycoides</name>
    <dbReference type="NCBI Taxonomy" id="1405"/>
    <lineage>
        <taxon>Bacteria</taxon>
        <taxon>Bacillati</taxon>
        <taxon>Bacillota</taxon>
        <taxon>Bacilli</taxon>
        <taxon>Bacillales</taxon>
        <taxon>Bacillaceae</taxon>
        <taxon>Bacillus</taxon>
        <taxon>Bacillus cereus group</taxon>
    </lineage>
</organism>
<evidence type="ECO:0000259" key="1">
    <source>
        <dbReference type="Pfam" id="PF13391"/>
    </source>
</evidence>
<evidence type="ECO:0000313" key="3">
    <source>
        <dbReference type="Proteomes" id="UP000065797"/>
    </source>
</evidence>
<dbReference type="AlphaFoldDB" id="A0A109G2V0"/>
<dbReference type="InterPro" id="IPR003615">
    <property type="entry name" value="HNH_nuc"/>
</dbReference>
<name>A0A109G2V0_BACMY</name>
<dbReference type="Proteomes" id="UP000065797">
    <property type="component" value="Unassembled WGS sequence"/>
</dbReference>
<accession>A0A109G2V0</accession>
<feature type="domain" description="HNH nuclease" evidence="1">
    <location>
        <begin position="170"/>
        <end position="221"/>
    </location>
</feature>
<proteinExistence type="predicted"/>
<evidence type="ECO:0000313" key="2">
    <source>
        <dbReference type="EMBL" id="KWU59043.1"/>
    </source>
</evidence>
<dbReference type="RefSeq" id="WP_060751065.1">
    <property type="nucleotide sequence ID" value="NZ_LRPH01000070.1"/>
</dbReference>
<protein>
    <recommendedName>
        <fullName evidence="1">HNH nuclease domain-containing protein</fullName>
    </recommendedName>
</protein>